<comment type="caution">
    <text evidence="1">The sequence shown here is derived from an EMBL/GenBank/DDBJ whole genome shotgun (WGS) entry which is preliminary data.</text>
</comment>
<sequence>MAVKLITTIQRYSGLEADTKPTAGVAVGSTFRETDVGHNFFYDGTSWTHMAPSVDMDAHGAQVIVDHTEHAVHAGQLFSATFAEALSSGSASVMLFETPGSAVVSVHFEGVLETSAAGTLIFTEIPNATVGTIVIAYNNSRRIAGSSEVSVTSNGAVTTTGNILQHGVTGGGASMKIGGQIQGHNEWETDADARYLLQFTSSAATNVAWNLFFIEEVED</sequence>
<dbReference type="AlphaFoldDB" id="A0A0F9Q591"/>
<accession>A0A0F9Q591</accession>
<proteinExistence type="predicted"/>
<evidence type="ECO:0000313" key="1">
    <source>
        <dbReference type="EMBL" id="KKN00563.1"/>
    </source>
</evidence>
<protein>
    <recommendedName>
        <fullName evidence="2">Major tropism determinant N-terminal domain-containing protein</fullName>
    </recommendedName>
</protein>
<name>A0A0F9Q591_9ZZZZ</name>
<organism evidence="1">
    <name type="scientific">marine sediment metagenome</name>
    <dbReference type="NCBI Taxonomy" id="412755"/>
    <lineage>
        <taxon>unclassified sequences</taxon>
        <taxon>metagenomes</taxon>
        <taxon>ecological metagenomes</taxon>
    </lineage>
</organism>
<evidence type="ECO:0008006" key="2">
    <source>
        <dbReference type="Google" id="ProtNLM"/>
    </source>
</evidence>
<gene>
    <name evidence="1" type="ORF">LCGC14_1136500</name>
</gene>
<reference evidence="1" key="1">
    <citation type="journal article" date="2015" name="Nature">
        <title>Complex archaea that bridge the gap between prokaryotes and eukaryotes.</title>
        <authorList>
            <person name="Spang A."/>
            <person name="Saw J.H."/>
            <person name="Jorgensen S.L."/>
            <person name="Zaremba-Niedzwiedzka K."/>
            <person name="Martijn J."/>
            <person name="Lind A.E."/>
            <person name="van Eijk R."/>
            <person name="Schleper C."/>
            <person name="Guy L."/>
            <person name="Ettema T.J."/>
        </authorList>
    </citation>
    <scope>NUCLEOTIDE SEQUENCE</scope>
</reference>
<dbReference type="EMBL" id="LAZR01005362">
    <property type="protein sequence ID" value="KKN00563.1"/>
    <property type="molecule type" value="Genomic_DNA"/>
</dbReference>